<evidence type="ECO:0000313" key="2">
    <source>
        <dbReference type="Proteomes" id="UP000287651"/>
    </source>
</evidence>
<sequence>MAWKSRVNLNDVSICAHIGGRSALEIRLLTIKICLKKKKKKKKKKKGNHESTVCKLQYVERGEGGGRGEIGSRRYYLLRKIPRQKDLSNSITIAKIKLKEGAGLPVSIETGNAVLCGKEDVDPTEPPPYREKGKDVPWLARDGGMIAQADITVKLIRLLNQLFLPFLFPGATCLSLRERSVRWPMILRPGPDPA</sequence>
<name>A0A426XIE6_ENSVE</name>
<evidence type="ECO:0000313" key="1">
    <source>
        <dbReference type="EMBL" id="RRT39257.1"/>
    </source>
</evidence>
<proteinExistence type="predicted"/>
<dbReference type="EMBL" id="AMZH03020338">
    <property type="protein sequence ID" value="RRT39257.1"/>
    <property type="molecule type" value="Genomic_DNA"/>
</dbReference>
<gene>
    <name evidence="1" type="ORF">B296_00058354</name>
</gene>
<dbReference type="Proteomes" id="UP000287651">
    <property type="component" value="Unassembled WGS sequence"/>
</dbReference>
<organism evidence="1 2">
    <name type="scientific">Ensete ventricosum</name>
    <name type="common">Abyssinian banana</name>
    <name type="synonym">Musa ensete</name>
    <dbReference type="NCBI Taxonomy" id="4639"/>
    <lineage>
        <taxon>Eukaryota</taxon>
        <taxon>Viridiplantae</taxon>
        <taxon>Streptophyta</taxon>
        <taxon>Embryophyta</taxon>
        <taxon>Tracheophyta</taxon>
        <taxon>Spermatophyta</taxon>
        <taxon>Magnoliopsida</taxon>
        <taxon>Liliopsida</taxon>
        <taxon>Zingiberales</taxon>
        <taxon>Musaceae</taxon>
        <taxon>Ensete</taxon>
    </lineage>
</organism>
<accession>A0A426XIE6</accession>
<reference evidence="1 2" key="1">
    <citation type="journal article" date="2014" name="Agronomy (Basel)">
        <title>A Draft Genome Sequence for Ensete ventricosum, the Drought-Tolerant Tree Against Hunger.</title>
        <authorList>
            <person name="Harrison J."/>
            <person name="Moore K.A."/>
            <person name="Paszkiewicz K."/>
            <person name="Jones T."/>
            <person name="Grant M."/>
            <person name="Ambacheew D."/>
            <person name="Muzemil S."/>
            <person name="Studholme D.J."/>
        </authorList>
    </citation>
    <scope>NUCLEOTIDE SEQUENCE [LARGE SCALE GENOMIC DNA]</scope>
</reference>
<comment type="caution">
    <text evidence="1">The sequence shown here is derived from an EMBL/GenBank/DDBJ whole genome shotgun (WGS) entry which is preliminary data.</text>
</comment>
<protein>
    <submittedName>
        <fullName evidence="1">Uncharacterized protein</fullName>
    </submittedName>
</protein>
<dbReference type="AlphaFoldDB" id="A0A426XIE6"/>